<dbReference type="InterPro" id="IPR010921">
    <property type="entry name" value="Trp_repressor/repl_initiator"/>
</dbReference>
<proteinExistence type="predicted"/>
<dbReference type="EMBL" id="JAELVM010000003">
    <property type="protein sequence ID" value="MBL1222314.1"/>
    <property type="molecule type" value="Genomic_DNA"/>
</dbReference>
<evidence type="ECO:0000313" key="1">
    <source>
        <dbReference type="EMBL" id="MBL1222314.1"/>
    </source>
</evidence>
<sequence>MGKSIINYHAIYTDILQNKFPQKKEECRNLLEKQYLSAIDIIELNKKIFGIPDKETESENRKHRSYNKSDILEILDYQKKKQFNNSQLASHFKVSRNTIAKWKKKFL</sequence>
<accession>A0ABS1QI80</accession>
<gene>
    <name evidence="1" type="ORF">JET18_15795</name>
</gene>
<evidence type="ECO:0000313" key="2">
    <source>
        <dbReference type="Proteomes" id="UP000661696"/>
    </source>
</evidence>
<keyword evidence="2" id="KW-1185">Reference proteome</keyword>
<organism evidence="1 2">
    <name type="scientific">Chryseobacterium endalhagicum</name>
    <dbReference type="NCBI Taxonomy" id="2797638"/>
    <lineage>
        <taxon>Bacteria</taxon>
        <taxon>Pseudomonadati</taxon>
        <taxon>Bacteroidota</taxon>
        <taxon>Flavobacteriia</taxon>
        <taxon>Flavobacteriales</taxon>
        <taxon>Weeksellaceae</taxon>
        <taxon>Chryseobacterium group</taxon>
        <taxon>Chryseobacterium</taxon>
    </lineage>
</organism>
<protein>
    <submittedName>
        <fullName evidence="1">Helix-turn-helix domain-containing protein</fullName>
    </submittedName>
</protein>
<dbReference type="RefSeq" id="WP_202092600.1">
    <property type="nucleotide sequence ID" value="NZ_JAELVM010000003.1"/>
</dbReference>
<name>A0ABS1QI80_9FLAO</name>
<comment type="caution">
    <text evidence="1">The sequence shown here is derived from an EMBL/GenBank/DDBJ whole genome shotgun (WGS) entry which is preliminary data.</text>
</comment>
<dbReference type="Proteomes" id="UP000661696">
    <property type="component" value="Unassembled WGS sequence"/>
</dbReference>
<dbReference type="SUPFAM" id="SSF48295">
    <property type="entry name" value="TrpR-like"/>
    <property type="match status" value="1"/>
</dbReference>
<reference evidence="1 2" key="1">
    <citation type="submission" date="2020-12" db="EMBL/GenBank/DDBJ databases">
        <title>Chryseobacterium endoalhailicus sp. nov., isolated from seed of leguminous plant.</title>
        <authorList>
            <person name="Zhang X."/>
        </authorList>
    </citation>
    <scope>NUCLEOTIDE SEQUENCE [LARGE SCALE GENOMIC DNA]</scope>
    <source>
        <strain evidence="1 2">L7</strain>
    </source>
</reference>